<evidence type="ECO:0000256" key="3">
    <source>
        <dbReference type="ARBA" id="ARBA00023125"/>
    </source>
</evidence>
<dbReference type="PROSITE" id="PS51077">
    <property type="entry name" value="HTH_ICLR"/>
    <property type="match status" value="1"/>
</dbReference>
<dbReference type="AlphaFoldDB" id="A0A238XIT5"/>
<dbReference type="Gene3D" id="1.10.10.10">
    <property type="entry name" value="Winged helix-like DNA-binding domain superfamily/Winged helix DNA-binding domain"/>
    <property type="match status" value="1"/>
</dbReference>
<evidence type="ECO:0000256" key="6">
    <source>
        <dbReference type="ARBA" id="ARBA00070406"/>
    </source>
</evidence>
<comment type="function">
    <text evidence="5">May be an activator protein for the gylABX operon.</text>
</comment>
<gene>
    <name evidence="9" type="ORF">SAMN06265360_11120</name>
</gene>
<dbReference type="PANTHER" id="PTHR30136">
    <property type="entry name" value="HELIX-TURN-HELIX TRANSCRIPTIONAL REGULATOR, ICLR FAMILY"/>
    <property type="match status" value="1"/>
</dbReference>
<dbReference type="GO" id="GO:0006071">
    <property type="term" value="P:glycerol metabolic process"/>
    <property type="evidence" value="ECO:0007669"/>
    <property type="project" value="UniProtKB-KW"/>
</dbReference>
<keyword evidence="10" id="KW-1185">Reference proteome</keyword>
<dbReference type="SUPFAM" id="SSF46785">
    <property type="entry name" value="Winged helix' DNA-binding domain"/>
    <property type="match status" value="1"/>
</dbReference>
<feature type="domain" description="HTH iclR-type" evidence="7">
    <location>
        <begin position="28"/>
        <end position="90"/>
    </location>
</feature>
<name>A0A238XIT5_9PSEU</name>
<dbReference type="PROSITE" id="PS51078">
    <property type="entry name" value="ICLR_ED"/>
    <property type="match status" value="1"/>
</dbReference>
<dbReference type="InterPro" id="IPR014757">
    <property type="entry name" value="Tscrpt_reg_IclR_C"/>
</dbReference>
<evidence type="ECO:0000256" key="1">
    <source>
        <dbReference type="ARBA" id="ARBA00022798"/>
    </source>
</evidence>
<protein>
    <recommendedName>
        <fullName evidence="6">Glycerol operon regulatory protein</fullName>
    </recommendedName>
</protein>
<evidence type="ECO:0000256" key="5">
    <source>
        <dbReference type="ARBA" id="ARBA00058938"/>
    </source>
</evidence>
<evidence type="ECO:0000256" key="4">
    <source>
        <dbReference type="ARBA" id="ARBA00023163"/>
    </source>
</evidence>
<evidence type="ECO:0000313" key="9">
    <source>
        <dbReference type="EMBL" id="SNR58481.1"/>
    </source>
</evidence>
<dbReference type="Pfam" id="PF01614">
    <property type="entry name" value="IclR_C"/>
    <property type="match status" value="1"/>
</dbReference>
<keyword evidence="4" id="KW-0804">Transcription</keyword>
<evidence type="ECO:0000259" key="8">
    <source>
        <dbReference type="PROSITE" id="PS51078"/>
    </source>
</evidence>
<dbReference type="EMBL" id="FZNW01000011">
    <property type="protein sequence ID" value="SNR58481.1"/>
    <property type="molecule type" value="Genomic_DNA"/>
</dbReference>
<dbReference type="InterPro" id="IPR050707">
    <property type="entry name" value="HTH_MetabolicPath_Reg"/>
</dbReference>
<evidence type="ECO:0000256" key="2">
    <source>
        <dbReference type="ARBA" id="ARBA00023015"/>
    </source>
</evidence>
<organism evidence="9 10">
    <name type="scientific">Haloechinothrix alba</name>
    <dbReference type="NCBI Taxonomy" id="664784"/>
    <lineage>
        <taxon>Bacteria</taxon>
        <taxon>Bacillati</taxon>
        <taxon>Actinomycetota</taxon>
        <taxon>Actinomycetes</taxon>
        <taxon>Pseudonocardiales</taxon>
        <taxon>Pseudonocardiaceae</taxon>
        <taxon>Haloechinothrix</taxon>
    </lineage>
</organism>
<sequence length="265" mass="27914">MASVTGVPVGWAVTKVGRVSEPDARGTLGTVRNAVLLLELLSEGPAFQQLTDLAERSGLSVPTVHRLLRSLVLSDLVEQDPTSSRYGLGPEVARLAQRYLARQPILGALAPYLVPLRDSIGQTVHVAVLVRGSVVYVDRVDGADGGLYRDTHRVHAALETAAGRILASRGTEDGWRRALESVDSEQRSRLGAERDGWSAAPYLVTEGGSAQEPSEVAVPIVDGHGHTVAALAATAPPVTSEEQLDRIAAQLSRAAHAAGRALGHG</sequence>
<keyword evidence="3 9" id="KW-0238">DNA-binding</keyword>
<keyword evidence="2" id="KW-0805">Transcription regulation</keyword>
<dbReference type="GO" id="GO:0003700">
    <property type="term" value="F:DNA-binding transcription factor activity"/>
    <property type="evidence" value="ECO:0007669"/>
    <property type="project" value="TreeGrafter"/>
</dbReference>
<evidence type="ECO:0000259" key="7">
    <source>
        <dbReference type="PROSITE" id="PS51077"/>
    </source>
</evidence>
<dbReference type="InterPro" id="IPR036390">
    <property type="entry name" value="WH_DNA-bd_sf"/>
</dbReference>
<dbReference type="PANTHER" id="PTHR30136:SF35">
    <property type="entry name" value="HTH-TYPE TRANSCRIPTIONAL REGULATOR RV1719"/>
    <property type="match status" value="1"/>
</dbReference>
<dbReference type="Pfam" id="PF09339">
    <property type="entry name" value="HTH_IclR"/>
    <property type="match status" value="1"/>
</dbReference>
<dbReference type="FunFam" id="1.10.10.10:FF:000056">
    <property type="entry name" value="IclR family transcriptional regulator"/>
    <property type="match status" value="1"/>
</dbReference>
<reference evidence="9 10" key="1">
    <citation type="submission" date="2017-06" db="EMBL/GenBank/DDBJ databases">
        <authorList>
            <person name="Kim H.J."/>
            <person name="Triplett B.A."/>
        </authorList>
    </citation>
    <scope>NUCLEOTIDE SEQUENCE [LARGE SCALE GENOMIC DNA]</scope>
    <source>
        <strain evidence="9 10">DSM 45207</strain>
    </source>
</reference>
<keyword evidence="1" id="KW-0319">Glycerol metabolism</keyword>
<dbReference type="Proteomes" id="UP000198348">
    <property type="component" value="Unassembled WGS sequence"/>
</dbReference>
<proteinExistence type="predicted"/>
<feature type="domain" description="IclR-ED" evidence="8">
    <location>
        <begin position="91"/>
        <end position="264"/>
    </location>
</feature>
<accession>A0A238XIT5</accession>
<dbReference type="OrthoDB" id="5112988at2"/>
<dbReference type="InterPro" id="IPR036388">
    <property type="entry name" value="WH-like_DNA-bd_sf"/>
</dbReference>
<dbReference type="GO" id="GO:0045892">
    <property type="term" value="P:negative regulation of DNA-templated transcription"/>
    <property type="evidence" value="ECO:0007669"/>
    <property type="project" value="TreeGrafter"/>
</dbReference>
<dbReference type="SMART" id="SM00346">
    <property type="entry name" value="HTH_ICLR"/>
    <property type="match status" value="1"/>
</dbReference>
<dbReference type="InterPro" id="IPR005471">
    <property type="entry name" value="Tscrpt_reg_IclR_N"/>
</dbReference>
<dbReference type="Gene3D" id="3.30.450.40">
    <property type="match status" value="1"/>
</dbReference>
<evidence type="ECO:0000313" key="10">
    <source>
        <dbReference type="Proteomes" id="UP000198348"/>
    </source>
</evidence>
<dbReference type="SUPFAM" id="SSF55781">
    <property type="entry name" value="GAF domain-like"/>
    <property type="match status" value="1"/>
</dbReference>
<dbReference type="GO" id="GO:0003677">
    <property type="term" value="F:DNA binding"/>
    <property type="evidence" value="ECO:0007669"/>
    <property type="project" value="UniProtKB-KW"/>
</dbReference>
<dbReference type="InterPro" id="IPR029016">
    <property type="entry name" value="GAF-like_dom_sf"/>
</dbReference>